<gene>
    <name evidence="4" type="ORF">ISN45_At01g056550</name>
</gene>
<evidence type="ECO:0000313" key="4">
    <source>
        <dbReference type="EMBL" id="KAG7650719.1"/>
    </source>
</evidence>
<dbReference type="GO" id="GO:0005829">
    <property type="term" value="C:cytosol"/>
    <property type="evidence" value="ECO:0007669"/>
    <property type="project" value="TreeGrafter"/>
</dbReference>
<evidence type="ECO:0000256" key="1">
    <source>
        <dbReference type="ARBA" id="ARBA00006623"/>
    </source>
</evidence>
<evidence type="ECO:0000259" key="2">
    <source>
        <dbReference type="Pfam" id="PF05603"/>
    </source>
</evidence>
<evidence type="ECO:0008006" key="6">
    <source>
        <dbReference type="Google" id="ProtNLM"/>
    </source>
</evidence>
<sequence>MNCQPNLFQSSCWLFLKSSRIIFRSSPSLSQSSTSLHHQHKLNFTDIKKNSKPFKKTKTSTMFGVVFPNRSFPIDISTFTQIDTFHWVLDMNHFVGEAYDQISEMCIFLLNNFNLPPDKALAVYVQSPGSAFVFCGAVTLARPSAVLSLQWPEPGSAAKMQLTAGDSSSLSAKIGVSVEDVAALRSLDVVAERRIEKLAMKVGENLFNFMQSFCGVDGSKLVVPMDILDRWFKKFQEKAKRDPDFLKSFAL</sequence>
<feature type="domain" description="Hikeshi-like C-terminal" evidence="3">
    <location>
        <begin position="195"/>
        <end position="247"/>
    </location>
</feature>
<comment type="similarity">
    <text evidence="1">Belongs to the OPI10 family.</text>
</comment>
<dbReference type="PANTHER" id="PTHR12925:SF0">
    <property type="entry name" value="PROTEIN HIKESHI"/>
    <property type="match status" value="1"/>
</dbReference>
<dbReference type="InterPro" id="IPR031318">
    <property type="entry name" value="OPI10"/>
</dbReference>
<protein>
    <recommendedName>
        <fullName evidence="6">Hikeshi-like domain-containing protein</fullName>
    </recommendedName>
</protein>
<comment type="caution">
    <text evidence="4">The sequence shown here is derived from an EMBL/GenBank/DDBJ whole genome shotgun (WGS) entry which is preliminary data.</text>
</comment>
<dbReference type="EMBL" id="JAEFBK010000001">
    <property type="protein sequence ID" value="KAG7650719.1"/>
    <property type="molecule type" value="Genomic_DNA"/>
</dbReference>
<dbReference type="PANTHER" id="PTHR12925">
    <property type="entry name" value="HIKESHI FAMILY MEMBER"/>
    <property type="match status" value="1"/>
</dbReference>
<reference evidence="4 5" key="1">
    <citation type="submission" date="2020-12" db="EMBL/GenBank/DDBJ databases">
        <title>Concerted genomic and epigenomic changes stabilize Arabidopsis allopolyploids.</title>
        <authorList>
            <person name="Chen Z."/>
        </authorList>
    </citation>
    <scope>NUCLEOTIDE SEQUENCE [LARGE SCALE GENOMIC DNA]</scope>
    <source>
        <strain evidence="4">Allo738</strain>
        <tissue evidence="4">Leaf</tissue>
    </source>
</reference>
<dbReference type="Pfam" id="PF21057">
    <property type="entry name" value="Hikeshi-like_C"/>
    <property type="match status" value="1"/>
</dbReference>
<evidence type="ECO:0000313" key="5">
    <source>
        <dbReference type="Proteomes" id="UP000694240"/>
    </source>
</evidence>
<name>A0A8T2GT37_9BRAS</name>
<accession>A0A8T2GT37</accession>
<evidence type="ECO:0000259" key="3">
    <source>
        <dbReference type="Pfam" id="PF21057"/>
    </source>
</evidence>
<keyword evidence="5" id="KW-1185">Reference proteome</keyword>
<organism evidence="4 5">
    <name type="scientific">Arabidopsis thaliana x Arabidopsis arenosa</name>
    <dbReference type="NCBI Taxonomy" id="1240361"/>
    <lineage>
        <taxon>Eukaryota</taxon>
        <taxon>Viridiplantae</taxon>
        <taxon>Streptophyta</taxon>
        <taxon>Embryophyta</taxon>
        <taxon>Tracheophyta</taxon>
        <taxon>Spermatophyta</taxon>
        <taxon>Magnoliopsida</taxon>
        <taxon>eudicotyledons</taxon>
        <taxon>Gunneridae</taxon>
        <taxon>Pentapetalae</taxon>
        <taxon>rosids</taxon>
        <taxon>malvids</taxon>
        <taxon>Brassicales</taxon>
        <taxon>Brassicaceae</taxon>
        <taxon>Camelineae</taxon>
        <taxon>Arabidopsis</taxon>
    </lineage>
</organism>
<dbReference type="GO" id="GO:0006606">
    <property type="term" value="P:protein import into nucleus"/>
    <property type="evidence" value="ECO:0007669"/>
    <property type="project" value="TreeGrafter"/>
</dbReference>
<dbReference type="AlphaFoldDB" id="A0A8T2GT37"/>
<feature type="domain" description="Hikeshi-like N-terminal" evidence="2">
    <location>
        <begin position="78"/>
        <end position="184"/>
    </location>
</feature>
<dbReference type="InterPro" id="IPR008493">
    <property type="entry name" value="Hikeshi-like_N"/>
</dbReference>
<dbReference type="Pfam" id="PF05603">
    <property type="entry name" value="Hikeshi-like_N"/>
    <property type="match status" value="1"/>
</dbReference>
<dbReference type="InterPro" id="IPR048364">
    <property type="entry name" value="Hikeshi-like_C"/>
</dbReference>
<dbReference type="GO" id="GO:0061608">
    <property type="term" value="F:nuclear import signal receptor activity"/>
    <property type="evidence" value="ECO:0007669"/>
    <property type="project" value="TreeGrafter"/>
</dbReference>
<dbReference type="Proteomes" id="UP000694240">
    <property type="component" value="Chromosome 1"/>
</dbReference>
<proteinExistence type="inferred from homology"/>
<dbReference type="GO" id="GO:0005634">
    <property type="term" value="C:nucleus"/>
    <property type="evidence" value="ECO:0007669"/>
    <property type="project" value="TreeGrafter"/>
</dbReference>